<dbReference type="EMBL" id="CALNXK010000016">
    <property type="protein sequence ID" value="CAH3103891.1"/>
    <property type="molecule type" value="Genomic_DNA"/>
</dbReference>
<keyword evidence="2" id="KW-1133">Transmembrane helix</keyword>
<comment type="caution">
    <text evidence="3">The sequence shown here is derived from an EMBL/GenBank/DDBJ whole genome shotgun (WGS) entry which is preliminary data.</text>
</comment>
<evidence type="ECO:0000313" key="3">
    <source>
        <dbReference type="EMBL" id="CAH3103891.1"/>
    </source>
</evidence>
<keyword evidence="2" id="KW-0472">Membrane</keyword>
<evidence type="ECO:0000256" key="2">
    <source>
        <dbReference type="SAM" id="Phobius"/>
    </source>
</evidence>
<organism evidence="3 4">
    <name type="scientific">Porites lobata</name>
    <dbReference type="NCBI Taxonomy" id="104759"/>
    <lineage>
        <taxon>Eukaryota</taxon>
        <taxon>Metazoa</taxon>
        <taxon>Cnidaria</taxon>
        <taxon>Anthozoa</taxon>
        <taxon>Hexacorallia</taxon>
        <taxon>Scleractinia</taxon>
        <taxon>Fungiina</taxon>
        <taxon>Poritidae</taxon>
        <taxon>Porites</taxon>
    </lineage>
</organism>
<accession>A0ABN8NDM1</accession>
<name>A0ABN8NDM1_9CNID</name>
<sequence>MAPTVRPTPTNSTSDEGLPTAAIVMIGVGAYLVLVMIFLVIRQCLKSQGISICPAWVSEMCCGSCCGGEDDTERCCVCSCFLPVAEMCDCSTPSKKSCMDSVCPTKQWCDNTFCCCMNAEPGGAMCQDCNGPECALGDCNCACNCAVPECDSINCICFKIDLSGGQAGTRQQQESIRLQQQIQQLQQLQMQQQQFQLQQQQMSYPSGYPR</sequence>
<keyword evidence="1" id="KW-0175">Coiled coil</keyword>
<evidence type="ECO:0000313" key="4">
    <source>
        <dbReference type="Proteomes" id="UP001159405"/>
    </source>
</evidence>
<keyword evidence="4" id="KW-1185">Reference proteome</keyword>
<feature type="transmembrane region" description="Helical" evidence="2">
    <location>
        <begin position="20"/>
        <end position="41"/>
    </location>
</feature>
<protein>
    <submittedName>
        <fullName evidence="3">Uncharacterized protein</fullName>
    </submittedName>
</protein>
<reference evidence="3 4" key="1">
    <citation type="submission" date="2022-05" db="EMBL/GenBank/DDBJ databases">
        <authorList>
            <consortium name="Genoscope - CEA"/>
            <person name="William W."/>
        </authorList>
    </citation>
    <scope>NUCLEOTIDE SEQUENCE [LARGE SCALE GENOMIC DNA]</scope>
</reference>
<proteinExistence type="predicted"/>
<dbReference type="Proteomes" id="UP001159405">
    <property type="component" value="Unassembled WGS sequence"/>
</dbReference>
<keyword evidence="2" id="KW-0812">Transmembrane</keyword>
<evidence type="ECO:0000256" key="1">
    <source>
        <dbReference type="SAM" id="Coils"/>
    </source>
</evidence>
<feature type="coiled-coil region" evidence="1">
    <location>
        <begin position="171"/>
        <end position="198"/>
    </location>
</feature>
<gene>
    <name evidence="3" type="ORF">PLOB_00011450</name>
</gene>